<protein>
    <submittedName>
        <fullName evidence="3">2-polyprenyl-6-methoxyphenol hydroxylase</fullName>
    </submittedName>
</protein>
<evidence type="ECO:0000313" key="4">
    <source>
        <dbReference type="Proteomes" id="UP000661507"/>
    </source>
</evidence>
<feature type="domain" description="2,6-dihydroxypyridine 3-monooxygenase substrate binding" evidence="2">
    <location>
        <begin position="166"/>
        <end position="292"/>
    </location>
</feature>
<dbReference type="AlphaFoldDB" id="A0A917NQ13"/>
<dbReference type="EMBL" id="BMKW01000006">
    <property type="protein sequence ID" value="GGJ17376.1"/>
    <property type="molecule type" value="Genomic_DNA"/>
</dbReference>
<feature type="domain" description="FAD-binding" evidence="1">
    <location>
        <begin position="5"/>
        <end position="157"/>
    </location>
</feature>
<dbReference type="PANTHER" id="PTHR47469:SF2">
    <property type="entry name" value="OS06G0597600 PROTEIN"/>
    <property type="match status" value="1"/>
</dbReference>
<dbReference type="RefSeq" id="WP_188967473.1">
    <property type="nucleotide sequence ID" value="NZ_BMKW01000006.1"/>
</dbReference>
<organism evidence="3 4">
    <name type="scientific">Neoroseomonas lacus</name>
    <dbReference type="NCBI Taxonomy" id="287609"/>
    <lineage>
        <taxon>Bacteria</taxon>
        <taxon>Pseudomonadati</taxon>
        <taxon>Pseudomonadota</taxon>
        <taxon>Alphaproteobacteria</taxon>
        <taxon>Acetobacterales</taxon>
        <taxon>Acetobacteraceae</taxon>
        <taxon>Neoroseomonas</taxon>
    </lineage>
</organism>
<accession>A0A917NQ13</accession>
<dbReference type="SUPFAM" id="SSF51905">
    <property type="entry name" value="FAD/NAD(P)-binding domain"/>
    <property type="match status" value="1"/>
</dbReference>
<proteinExistence type="predicted"/>
<evidence type="ECO:0000259" key="2">
    <source>
        <dbReference type="Pfam" id="PF22607"/>
    </source>
</evidence>
<dbReference type="NCBIfam" id="NF005566">
    <property type="entry name" value="PRK07236.1"/>
    <property type="match status" value="1"/>
</dbReference>
<dbReference type="Proteomes" id="UP000661507">
    <property type="component" value="Unassembled WGS sequence"/>
</dbReference>
<dbReference type="InterPro" id="IPR053212">
    <property type="entry name" value="DHP_3-monooxygenase"/>
</dbReference>
<evidence type="ECO:0000313" key="3">
    <source>
        <dbReference type="EMBL" id="GGJ17376.1"/>
    </source>
</evidence>
<keyword evidence="4" id="KW-1185">Reference proteome</keyword>
<dbReference type="GO" id="GO:0071949">
    <property type="term" value="F:FAD binding"/>
    <property type="evidence" value="ECO:0007669"/>
    <property type="project" value="InterPro"/>
</dbReference>
<dbReference type="InterPro" id="IPR036188">
    <property type="entry name" value="FAD/NAD-bd_sf"/>
</dbReference>
<gene>
    <name evidence="3" type="ORF">GCM10011320_25890</name>
</gene>
<dbReference type="SUPFAM" id="SSF54373">
    <property type="entry name" value="FAD-linked reductases, C-terminal domain"/>
    <property type="match status" value="1"/>
</dbReference>
<dbReference type="InterPro" id="IPR002938">
    <property type="entry name" value="FAD-bd"/>
</dbReference>
<dbReference type="InterPro" id="IPR054707">
    <property type="entry name" value="DhpH_subs-bd"/>
</dbReference>
<reference evidence="3" key="1">
    <citation type="journal article" date="2014" name="Int. J. Syst. Evol. Microbiol.">
        <title>Complete genome sequence of Corynebacterium casei LMG S-19264T (=DSM 44701T), isolated from a smear-ripened cheese.</title>
        <authorList>
            <consortium name="US DOE Joint Genome Institute (JGI-PGF)"/>
            <person name="Walter F."/>
            <person name="Albersmeier A."/>
            <person name="Kalinowski J."/>
            <person name="Ruckert C."/>
        </authorList>
    </citation>
    <scope>NUCLEOTIDE SEQUENCE</scope>
    <source>
        <strain evidence="3">CGMCC 1.3617</strain>
    </source>
</reference>
<dbReference type="PRINTS" id="PR00420">
    <property type="entry name" value="RNGMNOXGNASE"/>
</dbReference>
<comment type="caution">
    <text evidence="3">The sequence shown here is derived from an EMBL/GenBank/DDBJ whole genome shotgun (WGS) entry which is preliminary data.</text>
</comment>
<evidence type="ECO:0000259" key="1">
    <source>
        <dbReference type="Pfam" id="PF01494"/>
    </source>
</evidence>
<dbReference type="Pfam" id="PF01494">
    <property type="entry name" value="FAD_binding_3"/>
    <property type="match status" value="1"/>
</dbReference>
<name>A0A917NQ13_9PROT</name>
<dbReference type="Pfam" id="PF22607">
    <property type="entry name" value="FAD_binding-like"/>
    <property type="match status" value="1"/>
</dbReference>
<dbReference type="PANTHER" id="PTHR47469">
    <property type="entry name" value="MONOOXYGENASE-LIKE"/>
    <property type="match status" value="1"/>
</dbReference>
<reference evidence="3" key="2">
    <citation type="submission" date="2020-09" db="EMBL/GenBank/DDBJ databases">
        <authorList>
            <person name="Sun Q."/>
            <person name="Zhou Y."/>
        </authorList>
    </citation>
    <scope>NUCLEOTIDE SEQUENCE</scope>
    <source>
        <strain evidence="3">CGMCC 1.3617</strain>
    </source>
</reference>
<sequence>MKPLDIAIVGGSLGGLFVAILLRQDGHRVRVFERSTHGLEGRGAGLVAQADVFAMLRAIGGEAAAEVGVVAQERIFFDRSGAIAHRQATPQMQMSWDNLFRVVRGGLGDDAYLQGRTVTNAATRADAAVLTFDDGSTEAADIIIGADGIGSIVRRAVVGGAAANLYAGYVAWRGLVPENTLPAEAAILLDRFAFYIAPQSHALGYSVTGPYGEMARGERRYNWVWYRRVAGDALPGLLTDRSGHTHPFSLAPGQTPDAVAAQLRSDAAALLPPAFAAAVAAEPHPFVQAIFDYEAPRMATGRLALLGDAAFVARPHTAMGVAKAAADAMALRDALRGGSVDAALNGYERARMAEGAAIVAYGRRLGAELG</sequence>
<dbReference type="Gene3D" id="3.50.50.60">
    <property type="entry name" value="FAD/NAD(P)-binding domain"/>
    <property type="match status" value="2"/>
</dbReference>